<gene>
    <name evidence="2" type="ORF">EZS27_023197</name>
</gene>
<dbReference type="EMBL" id="SNRY01001920">
    <property type="protein sequence ID" value="KAA6327847.1"/>
    <property type="molecule type" value="Genomic_DNA"/>
</dbReference>
<dbReference type="Pfam" id="PF06769">
    <property type="entry name" value="YoeB_toxin"/>
    <property type="match status" value="1"/>
</dbReference>
<dbReference type="GO" id="GO:0004519">
    <property type="term" value="F:endonuclease activity"/>
    <property type="evidence" value="ECO:0007669"/>
    <property type="project" value="InterPro"/>
</dbReference>
<dbReference type="InterPro" id="IPR035093">
    <property type="entry name" value="RelE/ParE_toxin_dom_sf"/>
</dbReference>
<dbReference type="InterPro" id="IPR009614">
    <property type="entry name" value="YoeB_toxin"/>
</dbReference>
<name>A0A5J4R154_9ZZZZ</name>
<evidence type="ECO:0000256" key="1">
    <source>
        <dbReference type="SAM" id="MobiDB-lite"/>
    </source>
</evidence>
<organism evidence="2">
    <name type="scientific">termite gut metagenome</name>
    <dbReference type="NCBI Taxonomy" id="433724"/>
    <lineage>
        <taxon>unclassified sequences</taxon>
        <taxon>metagenomes</taxon>
        <taxon>organismal metagenomes</taxon>
    </lineage>
</organism>
<reference evidence="2" key="1">
    <citation type="submission" date="2019-03" db="EMBL/GenBank/DDBJ databases">
        <title>Single cell metagenomics reveals metabolic interactions within the superorganism composed of flagellate Streblomastix strix and complex community of Bacteroidetes bacteria on its surface.</title>
        <authorList>
            <person name="Treitli S.C."/>
            <person name="Kolisko M."/>
            <person name="Husnik F."/>
            <person name="Keeling P."/>
            <person name="Hampl V."/>
        </authorList>
    </citation>
    <scope>NUCLEOTIDE SEQUENCE</scope>
    <source>
        <strain evidence="2">STM</strain>
    </source>
</reference>
<evidence type="ECO:0000313" key="2">
    <source>
        <dbReference type="EMBL" id="KAA6327847.1"/>
    </source>
</evidence>
<accession>A0A5J4R154</accession>
<feature type="region of interest" description="Disordered" evidence="1">
    <location>
        <begin position="1"/>
        <end position="23"/>
    </location>
</feature>
<dbReference type="GO" id="GO:0006401">
    <property type="term" value="P:RNA catabolic process"/>
    <property type="evidence" value="ECO:0007669"/>
    <property type="project" value="InterPro"/>
</dbReference>
<dbReference type="AlphaFoldDB" id="A0A5J4R154"/>
<dbReference type="Gene3D" id="3.30.2310.20">
    <property type="entry name" value="RelE-like"/>
    <property type="match status" value="1"/>
</dbReference>
<protein>
    <recommendedName>
        <fullName evidence="3">Toxin RelK</fullName>
    </recommendedName>
</protein>
<dbReference type="SUPFAM" id="SSF143011">
    <property type="entry name" value="RelE-like"/>
    <property type="match status" value="1"/>
</dbReference>
<proteinExistence type="predicted"/>
<evidence type="ECO:0008006" key="3">
    <source>
        <dbReference type="Google" id="ProtNLM"/>
    </source>
</evidence>
<comment type="caution">
    <text evidence="2">The sequence shown here is derived from an EMBL/GenBank/DDBJ whole genome shotgun (WGS) entry which is preliminary data.</text>
</comment>
<sequence length="68" mass="8068">MSYKLHLSDKAGKERDEYRRSGDKKKLEKIAVLFDELEEHPTTGTGQVEQLKYIKYNYSGCWSRRIDK</sequence>